<dbReference type="Gene3D" id="3.30.300.30">
    <property type="match status" value="1"/>
</dbReference>
<dbReference type="Pfam" id="PF00501">
    <property type="entry name" value="AMP-binding"/>
    <property type="match status" value="1"/>
</dbReference>
<dbReference type="PROSITE" id="PS00455">
    <property type="entry name" value="AMP_BINDING"/>
    <property type="match status" value="1"/>
</dbReference>
<dbReference type="SUPFAM" id="SSF56801">
    <property type="entry name" value="Acetyl-CoA synthetase-like"/>
    <property type="match status" value="1"/>
</dbReference>
<comment type="catalytic activity">
    <reaction evidence="4">
        <text>a long-chain fatty acid + ATP + CoA = a long-chain fatty acyl-CoA + AMP + diphosphate</text>
        <dbReference type="Rhea" id="RHEA:15421"/>
        <dbReference type="ChEBI" id="CHEBI:30616"/>
        <dbReference type="ChEBI" id="CHEBI:33019"/>
        <dbReference type="ChEBI" id="CHEBI:57287"/>
        <dbReference type="ChEBI" id="CHEBI:57560"/>
        <dbReference type="ChEBI" id="CHEBI:83139"/>
        <dbReference type="ChEBI" id="CHEBI:456215"/>
        <dbReference type="EC" id="6.2.1.3"/>
    </reaction>
    <physiologicalReaction direction="left-to-right" evidence="4">
        <dbReference type="Rhea" id="RHEA:15422"/>
    </physiologicalReaction>
</comment>
<dbReference type="InterPro" id="IPR000873">
    <property type="entry name" value="AMP-dep_synth/lig_dom"/>
</dbReference>
<comment type="caution">
    <text evidence="6">The sequence shown here is derived from an EMBL/GenBank/DDBJ whole genome shotgun (WGS) entry which is preliminary data.</text>
</comment>
<protein>
    <submittedName>
        <fullName evidence="6">Long-chain acyl-CoA synthetase</fullName>
    </submittedName>
</protein>
<keyword evidence="7" id="KW-1185">Reference proteome</keyword>
<organism evidence="6 7">
    <name type="scientific">Melaminivora alkalimesophila</name>
    <dbReference type="NCBI Taxonomy" id="1165852"/>
    <lineage>
        <taxon>Bacteria</taxon>
        <taxon>Pseudomonadati</taxon>
        <taxon>Pseudomonadota</taxon>
        <taxon>Betaproteobacteria</taxon>
        <taxon>Burkholderiales</taxon>
        <taxon>Comamonadaceae</taxon>
        <taxon>Melaminivora</taxon>
    </lineage>
</organism>
<dbReference type="Pfam" id="PF23562">
    <property type="entry name" value="AMP-binding_C_3"/>
    <property type="match status" value="1"/>
</dbReference>
<feature type="domain" description="AMP-dependent synthetase/ligase" evidence="5">
    <location>
        <begin position="36"/>
        <end position="446"/>
    </location>
</feature>
<keyword evidence="2" id="KW-0276">Fatty acid metabolism</keyword>
<dbReference type="OrthoDB" id="9766486at2"/>
<evidence type="ECO:0000256" key="3">
    <source>
        <dbReference type="ARBA" id="ARBA00023098"/>
    </source>
</evidence>
<dbReference type="RefSeq" id="WP_019375366.1">
    <property type="nucleotide sequence ID" value="NZ_ALEE01000810.1"/>
</dbReference>
<dbReference type="PANTHER" id="PTHR43272">
    <property type="entry name" value="LONG-CHAIN-FATTY-ACID--COA LIGASE"/>
    <property type="match status" value="1"/>
</dbReference>
<keyword evidence="1" id="KW-0436">Ligase</keyword>
<evidence type="ECO:0000256" key="2">
    <source>
        <dbReference type="ARBA" id="ARBA00022832"/>
    </source>
</evidence>
<keyword evidence="3" id="KW-0443">Lipid metabolism</keyword>
<evidence type="ECO:0000259" key="5">
    <source>
        <dbReference type="Pfam" id="PF00501"/>
    </source>
</evidence>
<dbReference type="InterPro" id="IPR042099">
    <property type="entry name" value="ANL_N_sf"/>
</dbReference>
<gene>
    <name evidence="6" type="ORF">DFR36_101301</name>
</gene>
<evidence type="ECO:0000256" key="4">
    <source>
        <dbReference type="ARBA" id="ARBA00024484"/>
    </source>
</evidence>
<accession>A0A317RF46</accession>
<dbReference type="GO" id="GO:0016020">
    <property type="term" value="C:membrane"/>
    <property type="evidence" value="ECO:0007669"/>
    <property type="project" value="TreeGrafter"/>
</dbReference>
<dbReference type="InterPro" id="IPR020845">
    <property type="entry name" value="AMP-binding_CS"/>
</dbReference>
<evidence type="ECO:0000313" key="6">
    <source>
        <dbReference type="EMBL" id="PWW48792.1"/>
    </source>
</evidence>
<dbReference type="Gene3D" id="3.40.50.12780">
    <property type="entry name" value="N-terminal domain of ligase-like"/>
    <property type="match status" value="1"/>
</dbReference>
<dbReference type="GO" id="GO:0004467">
    <property type="term" value="F:long-chain fatty acid-CoA ligase activity"/>
    <property type="evidence" value="ECO:0007669"/>
    <property type="project" value="UniProtKB-EC"/>
</dbReference>
<dbReference type="Proteomes" id="UP000246483">
    <property type="component" value="Unassembled WGS sequence"/>
</dbReference>
<evidence type="ECO:0000313" key="7">
    <source>
        <dbReference type="Proteomes" id="UP000246483"/>
    </source>
</evidence>
<proteinExistence type="predicted"/>
<dbReference type="PANTHER" id="PTHR43272:SF32">
    <property type="entry name" value="AMP-DEPENDENT SYNTHETASE_LIGASE DOMAIN-CONTAINING PROTEIN"/>
    <property type="match status" value="1"/>
</dbReference>
<dbReference type="AlphaFoldDB" id="A0A317RF46"/>
<name>A0A317RF46_9BURK</name>
<dbReference type="InterPro" id="IPR045851">
    <property type="entry name" value="AMP-bd_C_sf"/>
</dbReference>
<sequence length="624" mass="68880">MSNLWDLSALQPVTHSVLAGDTIPAMFWNAVQERGPKVWLREKELGIWRSWSWSQVGEAVREIAGGLMALGFAPGECASILSNTNVEWVLADLAVLSCGGVANGIYPTDAPAQVQYLSEDSATCVLFVEDDEQLDKALEVRAQLPRLRKVVVFDMKGLRGLQDPDVLGLDELRALGRQWNAAHPTALDERVAALRPEDVAILVYTSGTTGKPKGAMHTHGALAYTVRGNNTLVARSEQDEAMCFLPLCHIAERMGGEYFSLYTGAKLNFVENPDTVPENVREIAPTVFTAVPRVWEKFYSGVTIALKESSRLQQAAYAWAIGVGMQIAERVLAGQPVPAGLKARFRLARWLVLDNVRKMIGIHRARFLVTGAAPISPELIKWYLALGVPMLEVWGMTETCGAATGMLPARIKPGSIGPATRFNEVRLDPETGEIQVRGPNVFKGYLNLPDKTAETFTEDGWLRTGDVGTVDGDGYFRIVDRMKDIIITAGGKNVTPSEIENELKFSPYITDAVVIGDQRPYLTVIIMIDQENVEKYAQDHDVPFSNYASLTRAPEVQALIQGVIDEVNRKFARVEQIKKFFLLDTQLTAEDEELTPTMKLKRKLVQTKYAEQIEAMYRSGGAAP</sequence>
<evidence type="ECO:0000256" key="1">
    <source>
        <dbReference type="ARBA" id="ARBA00022598"/>
    </source>
</evidence>
<reference evidence="6 7" key="1">
    <citation type="submission" date="2018-05" db="EMBL/GenBank/DDBJ databases">
        <title>Genomic Encyclopedia of Type Strains, Phase IV (KMG-IV): sequencing the most valuable type-strain genomes for metagenomic binning, comparative biology and taxonomic classification.</title>
        <authorList>
            <person name="Goeker M."/>
        </authorList>
    </citation>
    <scope>NUCLEOTIDE SEQUENCE [LARGE SCALE GENOMIC DNA]</scope>
    <source>
        <strain evidence="6 7">DSM 26006</strain>
    </source>
</reference>
<dbReference type="EMBL" id="QGUB01000001">
    <property type="protein sequence ID" value="PWW48792.1"/>
    <property type="molecule type" value="Genomic_DNA"/>
</dbReference>